<feature type="domain" description="Phosphoesterase HXTX" evidence="3">
    <location>
        <begin position="15"/>
        <end position="81"/>
    </location>
</feature>
<dbReference type="OrthoDB" id="7061261at2"/>
<reference evidence="4 5" key="1">
    <citation type="submission" date="2006-12" db="EMBL/GenBank/DDBJ databases">
        <title>Complete sequence of Shewanella amazonensis SB2B.</title>
        <authorList>
            <consortium name="US DOE Joint Genome Institute"/>
            <person name="Copeland A."/>
            <person name="Lucas S."/>
            <person name="Lapidus A."/>
            <person name="Barry K."/>
            <person name="Detter J.C."/>
            <person name="Glavina del Rio T."/>
            <person name="Hammon N."/>
            <person name="Israni S."/>
            <person name="Dalin E."/>
            <person name="Tice H."/>
            <person name="Pitluck S."/>
            <person name="Munk A.C."/>
            <person name="Brettin T."/>
            <person name="Bruce D."/>
            <person name="Han C."/>
            <person name="Tapia R."/>
            <person name="Gilna P."/>
            <person name="Schmutz J."/>
            <person name="Larimer F."/>
            <person name="Land M."/>
            <person name="Hauser L."/>
            <person name="Kyrpides N."/>
            <person name="Mikhailova N."/>
            <person name="Fredrickson J."/>
            <person name="Richardson P."/>
        </authorList>
    </citation>
    <scope>NUCLEOTIDE SEQUENCE [LARGE SCALE GENOMIC DNA]</scope>
    <source>
        <strain evidence="5">ATCC BAA-1098 / SB2B</strain>
    </source>
</reference>
<dbReference type="Gene3D" id="3.90.1140.10">
    <property type="entry name" value="Cyclic phosphodiesterase"/>
    <property type="match status" value="1"/>
</dbReference>
<dbReference type="InterPro" id="IPR009097">
    <property type="entry name" value="Cyclic_Pdiesterase"/>
</dbReference>
<proteinExistence type="inferred from homology"/>
<gene>
    <name evidence="4" type="ordered locus">Sama_2974</name>
</gene>
<evidence type="ECO:0000313" key="4">
    <source>
        <dbReference type="EMBL" id="ABM01177.1"/>
    </source>
</evidence>
<dbReference type="Proteomes" id="UP000009175">
    <property type="component" value="Chromosome"/>
</dbReference>
<keyword evidence="5" id="KW-1185">Reference proteome</keyword>
<feature type="short sequence motif" description="HXTX 1" evidence="2">
    <location>
        <begin position="41"/>
        <end position="44"/>
    </location>
</feature>
<dbReference type="HOGENOM" id="CLU_081251_2_1_6"/>
<name>A1S9X0_SHEAM</name>
<dbReference type="NCBIfam" id="TIGR02258">
    <property type="entry name" value="2_5_ligase"/>
    <property type="match status" value="1"/>
</dbReference>
<dbReference type="RefSeq" id="WP_011761081.1">
    <property type="nucleotide sequence ID" value="NC_008700.1"/>
</dbReference>
<organism evidence="4 5">
    <name type="scientific">Shewanella amazonensis (strain ATCC BAA-1098 / SB2B)</name>
    <dbReference type="NCBI Taxonomy" id="326297"/>
    <lineage>
        <taxon>Bacteria</taxon>
        <taxon>Pseudomonadati</taxon>
        <taxon>Pseudomonadota</taxon>
        <taxon>Gammaproteobacteria</taxon>
        <taxon>Alteromonadales</taxon>
        <taxon>Shewanellaceae</taxon>
        <taxon>Shewanella</taxon>
    </lineage>
</organism>
<sequence>MSDAQRLFLGFALSDQEGESILKLQKRLGAPGKTVEKANLHMTLAFLGQTSQRQCQRLEAALEGITMPKFEQRLDSLVHWRGAGVVCLWGQATDSGLTDLYHGCQSLCQNLGLHQSEHDFNPHITLFRKAKQFSIPEWQPEPVILRPERLNLYLSNSTPAGVRYEVLQSWPLGIT</sequence>
<dbReference type="GO" id="GO:0008664">
    <property type="term" value="F:RNA 2',3'-cyclic 3'-phosphodiesterase activity"/>
    <property type="evidence" value="ECO:0007669"/>
    <property type="project" value="UniProtKB-EC"/>
</dbReference>
<dbReference type="PANTHER" id="PTHR35561">
    <property type="entry name" value="RNA 2',3'-CYCLIC PHOSPHODIESTERASE"/>
    <property type="match status" value="1"/>
</dbReference>
<feature type="short sequence motif" description="HXTX 2" evidence="2">
    <location>
        <begin position="123"/>
        <end position="126"/>
    </location>
</feature>
<comment type="function">
    <text evidence="2">Hydrolyzes RNA 2',3'-cyclic phosphodiester to an RNA 2'-phosphomonoester.</text>
</comment>
<accession>A1S9X0</accession>
<dbReference type="HAMAP" id="MF_01940">
    <property type="entry name" value="RNA_CPDase"/>
    <property type="match status" value="1"/>
</dbReference>
<dbReference type="eggNOG" id="COG1514">
    <property type="taxonomic scope" value="Bacteria"/>
</dbReference>
<dbReference type="GO" id="GO:0016874">
    <property type="term" value="F:ligase activity"/>
    <property type="evidence" value="ECO:0007669"/>
    <property type="project" value="UniProtKB-KW"/>
</dbReference>
<evidence type="ECO:0000256" key="2">
    <source>
        <dbReference type="HAMAP-Rule" id="MF_01940"/>
    </source>
</evidence>
<dbReference type="EC" id="3.1.4.58" evidence="2"/>
<comment type="similarity">
    <text evidence="2">Belongs to the 2H phosphoesterase superfamily. ThpR family.</text>
</comment>
<feature type="active site" description="Proton acceptor" evidence="2">
    <location>
        <position position="123"/>
    </location>
</feature>
<dbReference type="Pfam" id="PF02834">
    <property type="entry name" value="LigT_PEase"/>
    <property type="match status" value="1"/>
</dbReference>
<evidence type="ECO:0000259" key="3">
    <source>
        <dbReference type="Pfam" id="PF02834"/>
    </source>
</evidence>
<keyword evidence="4" id="KW-0436">Ligase</keyword>
<dbReference type="InterPro" id="IPR014051">
    <property type="entry name" value="Phosphoesterase_HXTX"/>
</dbReference>
<evidence type="ECO:0000256" key="1">
    <source>
        <dbReference type="ARBA" id="ARBA00022801"/>
    </source>
</evidence>
<comment type="catalytic activity">
    <reaction evidence="2">
        <text>a 3'-end 2',3'-cyclophospho-ribonucleotide-RNA + H2O = a 3'-end 2'-phospho-ribonucleotide-RNA + H(+)</text>
        <dbReference type="Rhea" id="RHEA:11828"/>
        <dbReference type="Rhea" id="RHEA-COMP:10464"/>
        <dbReference type="Rhea" id="RHEA-COMP:17353"/>
        <dbReference type="ChEBI" id="CHEBI:15377"/>
        <dbReference type="ChEBI" id="CHEBI:15378"/>
        <dbReference type="ChEBI" id="CHEBI:83064"/>
        <dbReference type="ChEBI" id="CHEBI:173113"/>
        <dbReference type="EC" id="3.1.4.58"/>
    </reaction>
</comment>
<dbReference type="InterPro" id="IPR004175">
    <property type="entry name" value="RNA_CPDase"/>
</dbReference>
<protein>
    <recommendedName>
        <fullName evidence="2">RNA 2',3'-cyclic phosphodiesterase</fullName>
        <shortName evidence="2">RNA 2',3'-CPDase</shortName>
        <ecNumber evidence="2">3.1.4.58</ecNumber>
    </recommendedName>
</protein>
<evidence type="ECO:0000313" key="5">
    <source>
        <dbReference type="Proteomes" id="UP000009175"/>
    </source>
</evidence>
<dbReference type="KEGG" id="saz:Sama_2974"/>
<dbReference type="GO" id="GO:0004113">
    <property type="term" value="F:2',3'-cyclic-nucleotide 3'-phosphodiesterase activity"/>
    <property type="evidence" value="ECO:0007669"/>
    <property type="project" value="InterPro"/>
</dbReference>
<dbReference type="AlphaFoldDB" id="A1S9X0"/>
<keyword evidence="1 2" id="KW-0378">Hydrolase</keyword>
<feature type="active site" description="Proton donor" evidence="2">
    <location>
        <position position="41"/>
    </location>
</feature>
<dbReference type="EMBL" id="CP000507">
    <property type="protein sequence ID" value="ABM01177.1"/>
    <property type="molecule type" value="Genomic_DNA"/>
</dbReference>
<dbReference type="STRING" id="326297.Sama_2974"/>
<dbReference type="SUPFAM" id="SSF55144">
    <property type="entry name" value="LigT-like"/>
    <property type="match status" value="1"/>
</dbReference>
<dbReference type="PANTHER" id="PTHR35561:SF1">
    <property type="entry name" value="RNA 2',3'-CYCLIC PHOSPHODIESTERASE"/>
    <property type="match status" value="1"/>
</dbReference>